<evidence type="ECO:0000256" key="9">
    <source>
        <dbReference type="ARBA" id="ARBA00023134"/>
    </source>
</evidence>
<dbReference type="GO" id="GO:0005886">
    <property type="term" value="C:plasma membrane"/>
    <property type="evidence" value="ECO:0007669"/>
    <property type="project" value="UniProtKB-SubCell"/>
</dbReference>
<evidence type="ECO:0000256" key="12">
    <source>
        <dbReference type="ARBA" id="ARBA00025337"/>
    </source>
</evidence>
<dbReference type="InterPro" id="IPR020006">
    <property type="entry name" value="FlhF"/>
</dbReference>
<name>A0A1I5LJL3_9BACI</name>
<dbReference type="OrthoDB" id="9778554at2"/>
<dbReference type="Proteomes" id="UP000321547">
    <property type="component" value="Unassembled WGS sequence"/>
</dbReference>
<keyword evidence="4" id="KW-0813">Transport</keyword>
<dbReference type="Proteomes" id="UP000242243">
    <property type="component" value="Unassembled WGS sequence"/>
</dbReference>
<dbReference type="GO" id="GO:0005525">
    <property type="term" value="F:GTP binding"/>
    <property type="evidence" value="ECO:0007669"/>
    <property type="project" value="UniProtKB-UniRule"/>
</dbReference>
<dbReference type="GO" id="GO:0015031">
    <property type="term" value="P:protein transport"/>
    <property type="evidence" value="ECO:0007669"/>
    <property type="project" value="UniProtKB-KW"/>
</dbReference>
<dbReference type="Gene3D" id="3.40.50.300">
    <property type="entry name" value="P-loop containing nucleotide triphosphate hydrolases"/>
    <property type="match status" value="1"/>
</dbReference>
<dbReference type="PANTHER" id="PTHR43134:SF3">
    <property type="entry name" value="FLAGELLAR BIOSYNTHESIS PROTEIN FLHF"/>
    <property type="match status" value="1"/>
</dbReference>
<dbReference type="GO" id="GO:0006614">
    <property type="term" value="P:SRP-dependent cotranslational protein targeting to membrane"/>
    <property type="evidence" value="ECO:0007669"/>
    <property type="project" value="UniProtKB-UniRule"/>
</dbReference>
<keyword evidence="11" id="KW-1006">Bacterial flagellum protein export</keyword>
<dbReference type="Pfam" id="PF00448">
    <property type="entry name" value="SRP54"/>
    <property type="match status" value="1"/>
</dbReference>
<dbReference type="InterPro" id="IPR027417">
    <property type="entry name" value="P-loop_NTPase"/>
</dbReference>
<dbReference type="FunFam" id="3.40.50.300:FF:000695">
    <property type="entry name" value="Flagellar biosynthesis regulator FlhF"/>
    <property type="match status" value="1"/>
</dbReference>
<dbReference type="SUPFAM" id="SSF52540">
    <property type="entry name" value="P-loop containing nucleoside triphosphate hydrolases"/>
    <property type="match status" value="1"/>
</dbReference>
<evidence type="ECO:0000256" key="8">
    <source>
        <dbReference type="ARBA" id="ARBA00022927"/>
    </source>
</evidence>
<keyword evidence="8" id="KW-0653">Protein transport</keyword>
<evidence type="ECO:0000256" key="3">
    <source>
        <dbReference type="ARBA" id="ARBA00014919"/>
    </source>
</evidence>
<keyword evidence="7" id="KW-1005">Bacterial flagellum biogenesis</keyword>
<evidence type="ECO:0000313" key="17">
    <source>
        <dbReference type="EMBL" id="SFO97554.1"/>
    </source>
</evidence>
<dbReference type="EMBL" id="FOXC01000002">
    <property type="protein sequence ID" value="SFO97554.1"/>
    <property type="molecule type" value="Genomic_DNA"/>
</dbReference>
<dbReference type="GO" id="GO:0003924">
    <property type="term" value="F:GTPase activity"/>
    <property type="evidence" value="ECO:0007669"/>
    <property type="project" value="UniProtKB-UniRule"/>
</dbReference>
<keyword evidence="10" id="KW-0472">Membrane</keyword>
<keyword evidence="9" id="KW-0342">GTP-binding</keyword>
<comment type="similarity">
    <text evidence="2">Belongs to the GTP-binding SRP family.</text>
</comment>
<evidence type="ECO:0000313" key="16">
    <source>
        <dbReference type="EMBL" id="GEM00788.1"/>
    </source>
</evidence>
<evidence type="ECO:0000259" key="15">
    <source>
        <dbReference type="SMART" id="SM00962"/>
    </source>
</evidence>
<reference evidence="17 18" key="1">
    <citation type="submission" date="2016-10" db="EMBL/GenBank/DDBJ databases">
        <authorList>
            <person name="de Groot N.N."/>
        </authorList>
    </citation>
    <scope>NUCLEOTIDE SEQUENCE [LARGE SCALE GENOMIC DNA]</scope>
    <source>
        <strain evidence="17 18">DSM 17073</strain>
    </source>
</reference>
<evidence type="ECO:0000256" key="6">
    <source>
        <dbReference type="ARBA" id="ARBA00022741"/>
    </source>
</evidence>
<protein>
    <recommendedName>
        <fullName evidence="3 13">Flagellar biosynthesis protein FlhF</fullName>
    </recommendedName>
</protein>
<evidence type="ECO:0000256" key="13">
    <source>
        <dbReference type="NCBIfam" id="TIGR03499"/>
    </source>
</evidence>
<dbReference type="SMART" id="SM00962">
    <property type="entry name" value="SRP54"/>
    <property type="match status" value="1"/>
</dbReference>
<dbReference type="AlphaFoldDB" id="A0A1I5LJL3"/>
<evidence type="ECO:0000313" key="18">
    <source>
        <dbReference type="Proteomes" id="UP000242243"/>
    </source>
</evidence>
<dbReference type="STRING" id="306540.SAMN05421839_102104"/>
<sequence length="392" mass="44538">MKLKKYVAKTMPEAMQQVRKELGSDAVILNSKTVETGGFLGLFKKKNIEVVAAVDPKQSQAPVKKHTAERSNLNARSQSDRQQLEAQKKASLQSFIHTETKAEKEQQVVLEELRSLRKWMEESTDQKGQFPPIYDMVYQELLAEDISSEQAELLIQPVLEKNEGQSLVYDEIKSQVKDRLMNYFYETASGVMNFQTRFIHLVGPTGVGKTTTIAKLAAKSLMEDKQSVALITTDTYRIAAIEQLKTYAEILDIPIEVCYNVEDYQKARLKFQDYDRVFVDTAGRNFKDEKYIRELGQIVDLSKDIETYLVLSLTAKPKDILSIYHQFDKIPLKGFILTKADETDTLGAIVDLVKLSSLGISYITTGQDVPDDIIRATPSYLSTHIMRPQHHE</sequence>
<dbReference type="InterPro" id="IPR000897">
    <property type="entry name" value="SRP54_GTPase_dom"/>
</dbReference>
<evidence type="ECO:0000256" key="11">
    <source>
        <dbReference type="ARBA" id="ARBA00023225"/>
    </source>
</evidence>
<evidence type="ECO:0000256" key="4">
    <source>
        <dbReference type="ARBA" id="ARBA00022448"/>
    </source>
</evidence>
<organism evidence="17 18">
    <name type="scientific">Halolactibacillus halophilus</name>
    <dbReference type="NCBI Taxonomy" id="306540"/>
    <lineage>
        <taxon>Bacteria</taxon>
        <taxon>Bacillati</taxon>
        <taxon>Bacillota</taxon>
        <taxon>Bacilli</taxon>
        <taxon>Bacillales</taxon>
        <taxon>Bacillaceae</taxon>
        <taxon>Halolactibacillus</taxon>
    </lineage>
</organism>
<dbReference type="InterPro" id="IPR047040">
    <property type="entry name" value="FlhF__GTPase_dom"/>
</dbReference>
<proteinExistence type="inferred from homology"/>
<evidence type="ECO:0000256" key="5">
    <source>
        <dbReference type="ARBA" id="ARBA00022475"/>
    </source>
</evidence>
<evidence type="ECO:0000256" key="14">
    <source>
        <dbReference type="SAM" id="MobiDB-lite"/>
    </source>
</evidence>
<reference evidence="16 19" key="2">
    <citation type="submission" date="2019-07" db="EMBL/GenBank/DDBJ databases">
        <title>Whole genome shotgun sequence of Halolactibacillus halophilus NBRC 100868.</title>
        <authorList>
            <person name="Hosoyama A."/>
            <person name="Uohara A."/>
            <person name="Ohji S."/>
            <person name="Ichikawa N."/>
        </authorList>
    </citation>
    <scope>NUCLEOTIDE SEQUENCE [LARGE SCALE GENOMIC DNA]</scope>
    <source>
        <strain evidence="16 19">NBRC 100868</strain>
    </source>
</reference>
<keyword evidence="5" id="KW-1003">Cell membrane</keyword>
<keyword evidence="17" id="KW-0282">Flagellum</keyword>
<evidence type="ECO:0000313" key="19">
    <source>
        <dbReference type="Proteomes" id="UP000321547"/>
    </source>
</evidence>
<gene>
    <name evidence="16" type="primary">flhF</name>
    <name evidence="16" type="ORF">HHA03_03200</name>
    <name evidence="17" type="ORF">SAMN05421839_102104</name>
</gene>
<dbReference type="RefSeq" id="WP_089829710.1">
    <property type="nucleotide sequence ID" value="NZ_BJWI01000002.1"/>
</dbReference>
<dbReference type="EMBL" id="BJWI01000002">
    <property type="protein sequence ID" value="GEM00788.1"/>
    <property type="molecule type" value="Genomic_DNA"/>
</dbReference>
<keyword evidence="17" id="KW-0966">Cell projection</keyword>
<evidence type="ECO:0000256" key="2">
    <source>
        <dbReference type="ARBA" id="ARBA00008531"/>
    </source>
</evidence>
<dbReference type="GO" id="GO:0005047">
    <property type="term" value="F:signal recognition particle binding"/>
    <property type="evidence" value="ECO:0007669"/>
    <property type="project" value="TreeGrafter"/>
</dbReference>
<dbReference type="GO" id="GO:0044781">
    <property type="term" value="P:bacterial-type flagellum organization"/>
    <property type="evidence" value="ECO:0007669"/>
    <property type="project" value="UniProtKB-UniRule"/>
</dbReference>
<evidence type="ECO:0000256" key="1">
    <source>
        <dbReference type="ARBA" id="ARBA00004413"/>
    </source>
</evidence>
<feature type="domain" description="SRP54-type proteins GTP-binding" evidence="15">
    <location>
        <begin position="196"/>
        <end position="387"/>
    </location>
</feature>
<dbReference type="PANTHER" id="PTHR43134">
    <property type="entry name" value="SIGNAL RECOGNITION PARTICLE RECEPTOR SUBUNIT ALPHA"/>
    <property type="match status" value="1"/>
</dbReference>
<evidence type="ECO:0000256" key="10">
    <source>
        <dbReference type="ARBA" id="ARBA00023136"/>
    </source>
</evidence>
<keyword evidence="17" id="KW-0969">Cilium</keyword>
<keyword evidence="19" id="KW-1185">Reference proteome</keyword>
<comment type="function">
    <text evidence="12">Necessary for flagellar biosynthesis. May be involved in translocation of the flagellum.</text>
</comment>
<dbReference type="CDD" id="cd17873">
    <property type="entry name" value="FlhF"/>
    <property type="match status" value="1"/>
</dbReference>
<evidence type="ECO:0000256" key="7">
    <source>
        <dbReference type="ARBA" id="ARBA00022795"/>
    </source>
</evidence>
<dbReference type="Gene3D" id="1.20.120.1380">
    <property type="entry name" value="Flagellar FlhF biosynthesis protein, N domain"/>
    <property type="match status" value="1"/>
</dbReference>
<feature type="region of interest" description="Disordered" evidence="14">
    <location>
        <begin position="57"/>
        <end position="84"/>
    </location>
</feature>
<dbReference type="NCBIfam" id="TIGR03499">
    <property type="entry name" value="FlhF"/>
    <property type="match status" value="1"/>
</dbReference>
<comment type="subcellular location">
    <subcellularLocation>
        <location evidence="1">Cell membrane</location>
        <topology evidence="1">Peripheral membrane protein</topology>
        <orientation evidence="1">Cytoplasmic side</orientation>
    </subcellularLocation>
</comment>
<accession>A0A1I5LJL3</accession>
<keyword evidence="6" id="KW-0547">Nucleotide-binding</keyword>